<dbReference type="InterPro" id="IPR036116">
    <property type="entry name" value="FN3_sf"/>
</dbReference>
<dbReference type="EMBL" id="JACIEP010000002">
    <property type="protein sequence ID" value="MBB4034734.1"/>
    <property type="molecule type" value="Genomic_DNA"/>
</dbReference>
<dbReference type="AlphaFoldDB" id="A0A840CMJ2"/>
<evidence type="ECO:0000313" key="5">
    <source>
        <dbReference type="EMBL" id="MBB4034734.1"/>
    </source>
</evidence>
<comment type="subcellular location">
    <subcellularLocation>
        <location evidence="1">Secreted</location>
    </subcellularLocation>
</comment>
<dbReference type="GO" id="GO:0005576">
    <property type="term" value="C:extracellular region"/>
    <property type="evidence" value="ECO:0007669"/>
    <property type="project" value="UniProtKB-SubCell"/>
</dbReference>
<dbReference type="PANTHER" id="PTHR12147:SF26">
    <property type="entry name" value="PEPTIDASE M28 DOMAIN-CONTAINING PROTEIN"/>
    <property type="match status" value="1"/>
</dbReference>
<evidence type="ECO:0000256" key="3">
    <source>
        <dbReference type="ARBA" id="ARBA00023049"/>
    </source>
</evidence>
<dbReference type="CDD" id="cd00063">
    <property type="entry name" value="FN3"/>
    <property type="match status" value="1"/>
</dbReference>
<keyword evidence="3" id="KW-0645">Protease</keyword>
<dbReference type="InterPro" id="IPR013783">
    <property type="entry name" value="Ig-like_fold"/>
</dbReference>
<dbReference type="GO" id="GO:0008235">
    <property type="term" value="F:metalloexopeptidase activity"/>
    <property type="evidence" value="ECO:0007669"/>
    <property type="project" value="InterPro"/>
</dbReference>
<keyword evidence="6" id="KW-1185">Reference proteome</keyword>
<dbReference type="InterPro" id="IPR003961">
    <property type="entry name" value="FN3_dom"/>
</dbReference>
<feature type="domain" description="Peptidase M28" evidence="4">
    <location>
        <begin position="117"/>
        <end position="321"/>
    </location>
</feature>
<protein>
    <recommendedName>
        <fullName evidence="4">Peptidase M28 domain-containing protein</fullName>
    </recommendedName>
</protein>
<keyword evidence="2" id="KW-0964">Secreted</keyword>
<evidence type="ECO:0000256" key="1">
    <source>
        <dbReference type="ARBA" id="ARBA00004613"/>
    </source>
</evidence>
<dbReference type="InterPro" id="IPR007484">
    <property type="entry name" value="Peptidase_M28"/>
</dbReference>
<reference evidence="5 6" key="1">
    <citation type="submission" date="2020-08" db="EMBL/GenBank/DDBJ databases">
        <title>Genomic Encyclopedia of Type Strains, Phase IV (KMG-IV): sequencing the most valuable type-strain genomes for metagenomic binning, comparative biology and taxonomic classification.</title>
        <authorList>
            <person name="Goeker M."/>
        </authorList>
    </citation>
    <scope>NUCLEOTIDE SEQUENCE [LARGE SCALE GENOMIC DNA]</scope>
    <source>
        <strain evidence="5 6">DSM 104969</strain>
    </source>
</reference>
<dbReference type="InterPro" id="IPR045175">
    <property type="entry name" value="M28_fam"/>
</dbReference>
<organism evidence="5 6">
    <name type="scientific">Dysgonomonas hofstadii</name>
    <dbReference type="NCBI Taxonomy" id="637886"/>
    <lineage>
        <taxon>Bacteria</taxon>
        <taxon>Pseudomonadati</taxon>
        <taxon>Bacteroidota</taxon>
        <taxon>Bacteroidia</taxon>
        <taxon>Bacteroidales</taxon>
        <taxon>Dysgonomonadaceae</taxon>
        <taxon>Dysgonomonas</taxon>
    </lineage>
</organism>
<evidence type="ECO:0000256" key="2">
    <source>
        <dbReference type="ARBA" id="ARBA00022525"/>
    </source>
</evidence>
<dbReference type="RefSeq" id="WP_221232891.1">
    <property type="nucleotide sequence ID" value="NZ_JACIEP010000002.1"/>
</dbReference>
<dbReference type="PANTHER" id="PTHR12147">
    <property type="entry name" value="METALLOPEPTIDASE M28 FAMILY MEMBER"/>
    <property type="match status" value="1"/>
</dbReference>
<evidence type="ECO:0000259" key="4">
    <source>
        <dbReference type="Pfam" id="PF04389"/>
    </source>
</evidence>
<dbReference type="Gene3D" id="3.40.630.10">
    <property type="entry name" value="Zn peptidases"/>
    <property type="match status" value="1"/>
</dbReference>
<dbReference type="Pfam" id="PF04389">
    <property type="entry name" value="Peptidase_M28"/>
    <property type="match status" value="1"/>
</dbReference>
<comment type="caution">
    <text evidence="5">The sequence shown here is derived from an EMBL/GenBank/DDBJ whole genome shotgun (WGS) entry which is preliminary data.</text>
</comment>
<accession>A0A840CMJ2</accession>
<dbReference type="GO" id="GO:0006508">
    <property type="term" value="P:proteolysis"/>
    <property type="evidence" value="ECO:0007669"/>
    <property type="project" value="InterPro"/>
</dbReference>
<keyword evidence="3" id="KW-0378">Hydrolase</keyword>
<dbReference type="Gene3D" id="2.60.40.10">
    <property type="entry name" value="Immunoglobulins"/>
    <property type="match status" value="1"/>
</dbReference>
<dbReference type="SUPFAM" id="SSF53187">
    <property type="entry name" value="Zn-dependent exopeptidases"/>
    <property type="match status" value="1"/>
</dbReference>
<evidence type="ECO:0000313" key="6">
    <source>
        <dbReference type="Proteomes" id="UP000555103"/>
    </source>
</evidence>
<name>A0A840CMJ2_9BACT</name>
<keyword evidence="3" id="KW-0482">Metalloprotease</keyword>
<proteinExistence type="predicted"/>
<dbReference type="Proteomes" id="UP000555103">
    <property type="component" value="Unassembled WGS sequence"/>
</dbReference>
<dbReference type="SUPFAM" id="SSF49265">
    <property type="entry name" value="Fibronectin type III"/>
    <property type="match status" value="1"/>
</dbReference>
<sequence>MKTPRYLYFLMGLFLYVNGLYAQTTIKNRDAIIEAAVNSISVDTMKALIQDMVGFHNRNNLSSMTHPTQGIGAATEYLYRRVNAYIPASGGRLSVEKVFYTFGGAETRLKREVTLCNVVATVQGSNPDDDRVIALLAHFDNRNGNGNDSIGYAPGANDNGSGVACLMEITRLLSQVDLPVTLKIMFLSGEEHGLYGAQHMAEMARRENWNLIAVVNNDMIGNGTASETDTHNNTLLRVFSENIPFAETDEMKRERVYNSAENDSPSRQLARYIKETGERYVDNITVKLIYRNDRFGRGGDHTPFSRKGYAAVRICEMHENYNRTHQYVRNENGVKYGDEIEGIDFEYLRKNTGVNLSTVANLALAPSAPVNVRQEVSELTNYSTLHWEAPKQGKKPAGYYILIRETDQSQWQMKIRINGTEAHLPYSKDNYFFAVQSIDSEGHESLAVFAKGE</sequence>
<gene>
    <name evidence="5" type="ORF">GGR21_000621</name>
</gene>